<proteinExistence type="predicted"/>
<dbReference type="Proteomes" id="UP000784294">
    <property type="component" value="Unassembled WGS sequence"/>
</dbReference>
<keyword evidence="3" id="KW-1185">Reference proteome</keyword>
<accession>A0A3S5AVC5</accession>
<protein>
    <submittedName>
        <fullName evidence="2">Uncharacterized protein</fullName>
    </submittedName>
</protein>
<evidence type="ECO:0000313" key="3">
    <source>
        <dbReference type="Proteomes" id="UP000784294"/>
    </source>
</evidence>
<feature type="compositionally biased region" description="Acidic residues" evidence="1">
    <location>
        <begin position="136"/>
        <end position="145"/>
    </location>
</feature>
<dbReference type="EMBL" id="CAAALY010244981">
    <property type="protein sequence ID" value="VEL32986.1"/>
    <property type="molecule type" value="Genomic_DNA"/>
</dbReference>
<feature type="compositionally biased region" description="Acidic residues" evidence="1">
    <location>
        <begin position="287"/>
        <end position="298"/>
    </location>
</feature>
<feature type="compositionally biased region" description="Low complexity" evidence="1">
    <location>
        <begin position="120"/>
        <end position="132"/>
    </location>
</feature>
<feature type="compositionally biased region" description="Low complexity" evidence="1">
    <location>
        <begin position="268"/>
        <end position="286"/>
    </location>
</feature>
<feature type="region of interest" description="Disordered" evidence="1">
    <location>
        <begin position="263"/>
        <end position="298"/>
    </location>
</feature>
<reference evidence="2" key="1">
    <citation type="submission" date="2018-11" db="EMBL/GenBank/DDBJ databases">
        <authorList>
            <consortium name="Pathogen Informatics"/>
        </authorList>
    </citation>
    <scope>NUCLEOTIDE SEQUENCE</scope>
</reference>
<evidence type="ECO:0000313" key="2">
    <source>
        <dbReference type="EMBL" id="VEL32986.1"/>
    </source>
</evidence>
<dbReference type="AlphaFoldDB" id="A0A3S5AVC5"/>
<name>A0A3S5AVC5_9PLAT</name>
<evidence type="ECO:0000256" key="1">
    <source>
        <dbReference type="SAM" id="MobiDB-lite"/>
    </source>
</evidence>
<feature type="region of interest" description="Disordered" evidence="1">
    <location>
        <begin position="108"/>
        <end position="177"/>
    </location>
</feature>
<organism evidence="2 3">
    <name type="scientific">Protopolystoma xenopodis</name>
    <dbReference type="NCBI Taxonomy" id="117903"/>
    <lineage>
        <taxon>Eukaryota</taxon>
        <taxon>Metazoa</taxon>
        <taxon>Spiralia</taxon>
        <taxon>Lophotrochozoa</taxon>
        <taxon>Platyhelminthes</taxon>
        <taxon>Monogenea</taxon>
        <taxon>Polyopisthocotylea</taxon>
        <taxon>Polystomatidea</taxon>
        <taxon>Polystomatidae</taxon>
        <taxon>Protopolystoma</taxon>
    </lineage>
</organism>
<gene>
    <name evidence="2" type="ORF">PXEA_LOCUS26426</name>
</gene>
<comment type="caution">
    <text evidence="2">The sequence shown here is derived from an EMBL/GenBank/DDBJ whole genome shotgun (WGS) entry which is preliminary data.</text>
</comment>
<feature type="non-terminal residue" evidence="2">
    <location>
        <position position="298"/>
    </location>
</feature>
<sequence>MKLSNTQPGHLALRASERQFFDWPVRLSILRPAAHRLELIEAWQPSLTSFASRLDSLLVRSSFPSLLSAAFREGPSSAGPPALARQARPGYCSPDAEAVACLLPRPEETVRRPGHSNGEATATATATVTTKTGNEAEAEAEAEAEEAGRHHVFLGSAGAEKTEWRPEPTESSGWSRPLHAVYGQLPRRLGNVYSPPVTSSQTRRQQAMVAVATAGQARSGPDGGMLKSQTSGLDTAADSLGGLLAASRRAEPSLLIGASAERETASLTGQSAVAGTATATATVTSTAEDEEEGFEAAS</sequence>